<evidence type="ECO:0000256" key="7">
    <source>
        <dbReference type="ARBA" id="ARBA00023288"/>
    </source>
</evidence>
<evidence type="ECO:0000313" key="10">
    <source>
        <dbReference type="EMBL" id="MEC0231997.1"/>
    </source>
</evidence>
<dbReference type="NCBIfam" id="TIGR02887">
    <property type="entry name" value="spore_ger_x_C"/>
    <property type="match status" value="1"/>
</dbReference>
<keyword evidence="7" id="KW-0449">Lipoprotein</keyword>
<organism evidence="10 11">
    <name type="scientific">Paenibacillus alba</name>
    <dbReference type="NCBI Taxonomy" id="1197127"/>
    <lineage>
        <taxon>Bacteria</taxon>
        <taxon>Bacillati</taxon>
        <taxon>Bacillota</taxon>
        <taxon>Bacilli</taxon>
        <taxon>Bacillales</taxon>
        <taxon>Paenibacillaceae</taxon>
        <taxon>Paenibacillus</taxon>
    </lineage>
</organism>
<dbReference type="Pfam" id="PF05504">
    <property type="entry name" value="Spore_GerAC"/>
    <property type="match status" value="1"/>
</dbReference>
<accession>A0ABU6GCQ7</accession>
<evidence type="ECO:0000256" key="3">
    <source>
        <dbReference type="ARBA" id="ARBA00022544"/>
    </source>
</evidence>
<dbReference type="Proteomes" id="UP001338137">
    <property type="component" value="Unassembled WGS sequence"/>
</dbReference>
<dbReference type="PANTHER" id="PTHR35789">
    <property type="entry name" value="SPORE GERMINATION PROTEIN B3"/>
    <property type="match status" value="1"/>
</dbReference>
<dbReference type="PROSITE" id="PS51257">
    <property type="entry name" value="PROKAR_LIPOPROTEIN"/>
    <property type="match status" value="1"/>
</dbReference>
<comment type="similarity">
    <text evidence="2">Belongs to the GerABKC lipoprotein family.</text>
</comment>
<proteinExistence type="inferred from homology"/>
<protein>
    <submittedName>
        <fullName evidence="10">Ger(X)C family spore germination protein</fullName>
    </submittedName>
</protein>
<name>A0ABU6GCQ7_9BACL</name>
<feature type="domain" description="Spore germination GerAC-like C-terminal" evidence="8">
    <location>
        <begin position="237"/>
        <end position="404"/>
    </location>
</feature>
<keyword evidence="3" id="KW-0309">Germination</keyword>
<dbReference type="PANTHER" id="PTHR35789:SF1">
    <property type="entry name" value="SPORE GERMINATION PROTEIN B3"/>
    <property type="match status" value="1"/>
</dbReference>
<keyword evidence="4" id="KW-0732">Signal</keyword>
<keyword evidence="6" id="KW-0564">Palmitate</keyword>
<evidence type="ECO:0000259" key="9">
    <source>
        <dbReference type="Pfam" id="PF25198"/>
    </source>
</evidence>
<sequence length="408" mass="45826">MIKLWLKRIKWLLVFVLLVPTLTGCWDRLEIEYRAVVLAIAIDEVTPEDKNESSNATQIVKNSGGSKKPLIKMTVQIAVPGRIPLGPGGTSESTAGQKPVWVLSSFGSTIDDSIMNLQQQLADRLFFGHLRVIVVSEALARKGIQNEKDFFRRQPQVRRTVWMVVSKGKASEFMHATPQLERVPSLYLLATLDHATEMGMLPNYFLGVFYSASSAKGQEGVLPYLDLKKASNIEIAGLAYFKGDKMKGTTTPLEIGHFLAMKQINPGGYSVMEQFPGSDTSVFFQSTHRKAKITTSIQDGKVHATVVCLIEGDLREKSNENVTISKETLKQLEQKIEKDGKVSFEKLIQQTQRDGSDIFGFGENVRAFQPAYWNREIKSKEKWEDMYKDIAVDVKLHIKIRRIGTKAK</sequence>
<comment type="caution">
    <text evidence="10">The sequence shown here is derived from an EMBL/GenBank/DDBJ whole genome shotgun (WGS) entry which is preliminary data.</text>
</comment>
<dbReference type="EMBL" id="JARLKY010000110">
    <property type="protein sequence ID" value="MEC0231997.1"/>
    <property type="molecule type" value="Genomic_DNA"/>
</dbReference>
<evidence type="ECO:0000256" key="6">
    <source>
        <dbReference type="ARBA" id="ARBA00023139"/>
    </source>
</evidence>
<keyword evidence="5" id="KW-0472">Membrane</keyword>
<dbReference type="InterPro" id="IPR046953">
    <property type="entry name" value="Spore_GerAC-like_C"/>
</dbReference>
<evidence type="ECO:0000256" key="2">
    <source>
        <dbReference type="ARBA" id="ARBA00007886"/>
    </source>
</evidence>
<comment type="subcellular location">
    <subcellularLocation>
        <location evidence="1">Membrane</location>
        <topology evidence="1">Lipid-anchor</topology>
    </subcellularLocation>
</comment>
<evidence type="ECO:0000256" key="1">
    <source>
        <dbReference type="ARBA" id="ARBA00004635"/>
    </source>
</evidence>
<evidence type="ECO:0000256" key="4">
    <source>
        <dbReference type="ARBA" id="ARBA00022729"/>
    </source>
</evidence>
<dbReference type="InterPro" id="IPR008844">
    <property type="entry name" value="Spore_GerAC-like"/>
</dbReference>
<evidence type="ECO:0000313" key="11">
    <source>
        <dbReference type="Proteomes" id="UP001338137"/>
    </source>
</evidence>
<dbReference type="InterPro" id="IPR038501">
    <property type="entry name" value="Spore_GerAC_C_sf"/>
</dbReference>
<dbReference type="Pfam" id="PF25198">
    <property type="entry name" value="Spore_GerAC_N"/>
    <property type="match status" value="1"/>
</dbReference>
<dbReference type="RefSeq" id="WP_326076102.1">
    <property type="nucleotide sequence ID" value="NZ_JARLKY010000110.1"/>
</dbReference>
<feature type="domain" description="Spore germination protein N-terminal" evidence="9">
    <location>
        <begin position="27"/>
        <end position="226"/>
    </location>
</feature>
<dbReference type="Gene3D" id="3.30.300.210">
    <property type="entry name" value="Nutrient germinant receptor protein C, domain 3"/>
    <property type="match status" value="1"/>
</dbReference>
<evidence type="ECO:0000256" key="5">
    <source>
        <dbReference type="ARBA" id="ARBA00023136"/>
    </source>
</evidence>
<reference evidence="10 11" key="1">
    <citation type="submission" date="2023-03" db="EMBL/GenBank/DDBJ databases">
        <title>Bacillus Genome Sequencing.</title>
        <authorList>
            <person name="Dunlap C."/>
        </authorList>
    </citation>
    <scope>NUCLEOTIDE SEQUENCE [LARGE SCALE GENOMIC DNA]</scope>
    <source>
        <strain evidence="10 11">BD-533</strain>
    </source>
</reference>
<dbReference type="InterPro" id="IPR057336">
    <property type="entry name" value="GerAC_N"/>
</dbReference>
<gene>
    <name evidence="10" type="ORF">P4I72_33365</name>
</gene>
<evidence type="ECO:0000259" key="8">
    <source>
        <dbReference type="Pfam" id="PF05504"/>
    </source>
</evidence>
<keyword evidence="11" id="KW-1185">Reference proteome</keyword>